<dbReference type="AlphaFoldDB" id="A0A432Z955"/>
<evidence type="ECO:0000256" key="4">
    <source>
        <dbReference type="SAM" id="SignalP"/>
    </source>
</evidence>
<evidence type="ECO:0000313" key="5">
    <source>
        <dbReference type="EMBL" id="RUO74457.1"/>
    </source>
</evidence>
<comment type="subcellular location">
    <subcellularLocation>
        <location evidence="1">Cell outer membrane</location>
    </subcellularLocation>
</comment>
<reference evidence="6" key="1">
    <citation type="journal article" date="2018" name="Front. Microbiol.">
        <title>Genome-Based Analysis Reveals the Taxonomy and Diversity of the Family Idiomarinaceae.</title>
        <authorList>
            <person name="Liu Y."/>
            <person name="Lai Q."/>
            <person name="Shao Z."/>
        </authorList>
    </citation>
    <scope>NUCLEOTIDE SEQUENCE [LARGE SCALE GENOMIC DNA]</scope>
    <source>
        <strain evidence="6">c121</strain>
    </source>
</reference>
<sequence length="888" mass="99894">MRLIQPRWASLAGLTGALLASAPVYAKTDDGAAATTTQEQSEKANITPLERIVVQGQRYAPESITLNGEYQLSRDYLDGLNKGNGNITDMLLNLPGIQGSEAANAVDLQAEIRAQLLSISGAQPWQTGFYFDGVSNNSRIDPASSTSSVAQVNDVQGHPQATFINELLVDHVTVYDSNVPARFGGFTGGVVDVQPRQHKLRKPRLKLTYRGSESRWNHYRLIDERTYNDETPPPADEELIETPVFNKRSLGLSVGTPIGADYTLDIGLNRTTSTITEWSLLQPVATERESISGHMRLSSYGWGFDQVQLSASYAPYEGRYILTDIRDSNFALEGGGFSSQAKVLQRIANIDLTSNFSYSRSDNSRSAPALFRPWSRAPGKQWGLNIGETPLSIEGGYGDIDKEQHNLNWQTSASFDSWQWGNASHQLELGVDVAYLEVARNRHETAVIYNSPYRDANLDCRGQSIDCIEQSYFISLDELALQLGGVIDLSNPVHLQAYQDNLENRGQFFRYRRIYPLENINVELQEYSAYAQHTIDWNAVRLNLGLRADYDDFLKNLNLAPRLQLGLDYGDSLWIVGANRYYGTNVLTYKIREQQRGYITQYRTLVGNQVQDWTTSSLAQNYRYRFDGLKTPYADEVTLAWKYALAGGVFSIKAVQRWQRDQITRKNTEDQGSFTEIFQGNEGSGTHQRLTLSYQHQLGRHGIWLHTSFTENESSADSYDNSIESVPEDEIVFFQDRNANGATRFSLMSLDDLTRRQADYSRPLSGSLSLRSQWHQRLSTQLQLSYVGTYESAVFTGVYREADRGDAICGDCELNALNYPVYRETERPARTLLNANIHYDVPLSATQQLSFSFEIDNLLNSRTHSVAAGTAGLETGRSFWFGVSYDWH</sequence>
<proteinExistence type="predicted"/>
<comment type="caution">
    <text evidence="5">The sequence shown here is derived from an EMBL/GenBank/DDBJ whole genome shotgun (WGS) entry which is preliminary data.</text>
</comment>
<keyword evidence="2" id="KW-0472">Membrane</keyword>
<evidence type="ECO:0000313" key="6">
    <source>
        <dbReference type="Proteomes" id="UP000287022"/>
    </source>
</evidence>
<dbReference type="SUPFAM" id="SSF56935">
    <property type="entry name" value="Porins"/>
    <property type="match status" value="1"/>
</dbReference>
<gene>
    <name evidence="5" type="ORF">CWI80_03710</name>
</gene>
<protein>
    <recommendedName>
        <fullName evidence="7">TonB-dependent receptor plug domain-containing protein</fullName>
    </recommendedName>
</protein>
<name>A0A432Z955_9GAMM</name>
<evidence type="ECO:0000256" key="1">
    <source>
        <dbReference type="ARBA" id="ARBA00004442"/>
    </source>
</evidence>
<organism evidence="5 6">
    <name type="scientific">Pseudidiomarina sediminum</name>
    <dbReference type="NCBI Taxonomy" id="431675"/>
    <lineage>
        <taxon>Bacteria</taxon>
        <taxon>Pseudomonadati</taxon>
        <taxon>Pseudomonadota</taxon>
        <taxon>Gammaproteobacteria</taxon>
        <taxon>Alteromonadales</taxon>
        <taxon>Idiomarinaceae</taxon>
        <taxon>Pseudidiomarina</taxon>
    </lineage>
</organism>
<evidence type="ECO:0000256" key="3">
    <source>
        <dbReference type="ARBA" id="ARBA00023237"/>
    </source>
</evidence>
<feature type="chain" id="PRO_5019446190" description="TonB-dependent receptor plug domain-containing protein" evidence="4">
    <location>
        <begin position="27"/>
        <end position="888"/>
    </location>
</feature>
<dbReference type="GO" id="GO:0009279">
    <property type="term" value="C:cell outer membrane"/>
    <property type="evidence" value="ECO:0007669"/>
    <property type="project" value="UniProtKB-SubCell"/>
</dbReference>
<evidence type="ECO:0008006" key="7">
    <source>
        <dbReference type="Google" id="ProtNLM"/>
    </source>
</evidence>
<feature type="signal peptide" evidence="4">
    <location>
        <begin position="1"/>
        <end position="26"/>
    </location>
</feature>
<dbReference type="EMBL" id="PIQE01000001">
    <property type="protein sequence ID" value="RUO74457.1"/>
    <property type="molecule type" value="Genomic_DNA"/>
</dbReference>
<dbReference type="InterPro" id="IPR036942">
    <property type="entry name" value="Beta-barrel_TonB_sf"/>
</dbReference>
<evidence type="ECO:0000256" key="2">
    <source>
        <dbReference type="ARBA" id="ARBA00023136"/>
    </source>
</evidence>
<dbReference type="STRING" id="1122124.GCA_000423165_00656"/>
<keyword evidence="4" id="KW-0732">Signal</keyword>
<accession>A0A432Z955</accession>
<keyword evidence="3" id="KW-0998">Cell outer membrane</keyword>
<dbReference type="Gene3D" id="2.40.170.20">
    <property type="entry name" value="TonB-dependent receptor, beta-barrel domain"/>
    <property type="match status" value="1"/>
</dbReference>
<dbReference type="RefSeq" id="WP_026861693.1">
    <property type="nucleotide sequence ID" value="NZ_PIQE01000001.1"/>
</dbReference>
<dbReference type="Proteomes" id="UP000287022">
    <property type="component" value="Unassembled WGS sequence"/>
</dbReference>
<keyword evidence="6" id="KW-1185">Reference proteome</keyword>